<keyword evidence="6" id="KW-1185">Reference proteome</keyword>
<evidence type="ECO:0000313" key="5">
    <source>
        <dbReference type="EMBL" id="OBA26403.1"/>
    </source>
</evidence>
<dbReference type="PROSITE" id="PS50088">
    <property type="entry name" value="ANK_REPEAT"/>
    <property type="match status" value="1"/>
</dbReference>
<keyword evidence="4" id="KW-0175">Coiled coil</keyword>
<dbReference type="InterPro" id="IPR036770">
    <property type="entry name" value="Ankyrin_rpt-contain_sf"/>
</dbReference>
<feature type="coiled-coil region" evidence="4">
    <location>
        <begin position="424"/>
        <end position="454"/>
    </location>
</feature>
<dbReference type="GO" id="GO:0033309">
    <property type="term" value="C:SBF transcription complex"/>
    <property type="evidence" value="ECO:0007669"/>
    <property type="project" value="TreeGrafter"/>
</dbReference>
<dbReference type="Gene3D" id="1.25.40.20">
    <property type="entry name" value="Ankyrin repeat-containing domain"/>
    <property type="match status" value="1"/>
</dbReference>
<evidence type="ECO:0000256" key="2">
    <source>
        <dbReference type="ARBA" id="ARBA00023043"/>
    </source>
</evidence>
<keyword evidence="2 3" id="KW-0040">ANK repeat</keyword>
<evidence type="ECO:0000256" key="4">
    <source>
        <dbReference type="SAM" id="Coils"/>
    </source>
</evidence>
<dbReference type="PANTHER" id="PTHR43828:SF3">
    <property type="entry name" value="CHROMO DOMAIN-CONTAINING PROTEIN"/>
    <property type="match status" value="1"/>
</dbReference>
<dbReference type="AlphaFoldDB" id="A0A1B7TCG0"/>
<feature type="repeat" description="ANK" evidence="3">
    <location>
        <begin position="205"/>
        <end position="237"/>
    </location>
</feature>
<sequence>MNFSNNELVYSRDIDNATANEEREIFESIKDTMLLFLQEFIVVPNDNNKDINFKNIVDKISLSSNNKLNNIIFDFRVGIDPVGNTSLHWLSKLSLVDVIKDIFENKSSKILVSDNIVNNNSESCLVECIKSINSFNSDNFEQMLLLFDHIVLSNDLIYNRNILQYICLNYNENASEYYLKKVIDHVSKKYSSEICNKFINNKDIEGDTCLNIASKLNLYSLIQTLLENGADPLIANAKYIKPSDYGIIETNNNSIAEKKTGSNLITPISLINDVTAEINETYMKETASYTAELKNLDTEIEAKKQALSKLKSQVSKINLEDYDSLKQFTFLNNGLLKQRELLDRQLDTFPEFKQFIDTFGQNEGKLPMPLVSEELLSAITTEDFNNNEHNGNNSFDNVISTSDANTILLKLSNNLKTELDSISLDQLDTLIDTYKQQNESMEKLYEELGNHKRRRVVKYRTLIAKTLDMDVEDTEAIDLVVEGMCNEI</sequence>
<dbReference type="EMBL" id="LXPE01000018">
    <property type="protein sequence ID" value="OBA26403.1"/>
    <property type="molecule type" value="Genomic_DNA"/>
</dbReference>
<keyword evidence="1" id="KW-0677">Repeat</keyword>
<evidence type="ECO:0000256" key="1">
    <source>
        <dbReference type="ARBA" id="ARBA00022737"/>
    </source>
</evidence>
<protein>
    <submittedName>
        <fullName evidence="5">Uncharacterized protein</fullName>
    </submittedName>
</protein>
<evidence type="ECO:0000313" key="6">
    <source>
        <dbReference type="Proteomes" id="UP000092321"/>
    </source>
</evidence>
<dbReference type="SUPFAM" id="SSF48403">
    <property type="entry name" value="Ankyrin repeat"/>
    <property type="match status" value="1"/>
</dbReference>
<dbReference type="InterPro" id="IPR002110">
    <property type="entry name" value="Ankyrin_rpt"/>
</dbReference>
<comment type="caution">
    <text evidence="5">The sequence shown here is derived from an EMBL/GenBank/DDBJ whole genome shotgun (WGS) entry which is preliminary data.</text>
</comment>
<reference evidence="6" key="1">
    <citation type="journal article" date="2016" name="Proc. Natl. Acad. Sci. U.S.A.">
        <title>Comparative genomics of biotechnologically important yeasts.</title>
        <authorList>
            <person name="Riley R."/>
            <person name="Haridas S."/>
            <person name="Wolfe K.H."/>
            <person name="Lopes M.R."/>
            <person name="Hittinger C.T."/>
            <person name="Goeker M."/>
            <person name="Salamov A.A."/>
            <person name="Wisecaver J.H."/>
            <person name="Long T.M."/>
            <person name="Calvey C.H."/>
            <person name="Aerts A.L."/>
            <person name="Barry K.W."/>
            <person name="Choi C."/>
            <person name="Clum A."/>
            <person name="Coughlan A.Y."/>
            <person name="Deshpande S."/>
            <person name="Douglass A.P."/>
            <person name="Hanson S.J."/>
            <person name="Klenk H.-P."/>
            <person name="LaButti K.M."/>
            <person name="Lapidus A."/>
            <person name="Lindquist E.A."/>
            <person name="Lipzen A.M."/>
            <person name="Meier-Kolthoff J.P."/>
            <person name="Ohm R.A."/>
            <person name="Otillar R.P."/>
            <person name="Pangilinan J.L."/>
            <person name="Peng Y."/>
            <person name="Rokas A."/>
            <person name="Rosa C.A."/>
            <person name="Scheuner C."/>
            <person name="Sibirny A.A."/>
            <person name="Slot J.C."/>
            <person name="Stielow J.B."/>
            <person name="Sun H."/>
            <person name="Kurtzman C.P."/>
            <person name="Blackwell M."/>
            <person name="Grigoriev I.V."/>
            <person name="Jeffries T.W."/>
        </authorList>
    </citation>
    <scope>NUCLEOTIDE SEQUENCE [LARGE SCALE GENOMIC DNA]</scope>
    <source>
        <strain evidence="6">NRRL Y-1626</strain>
    </source>
</reference>
<accession>A0A1B7TCG0</accession>
<dbReference type="InterPro" id="IPR051642">
    <property type="entry name" value="SWI6-like"/>
</dbReference>
<dbReference type="Proteomes" id="UP000092321">
    <property type="component" value="Unassembled WGS sequence"/>
</dbReference>
<proteinExistence type="predicted"/>
<name>A0A1B7TCG0_9ASCO</name>
<dbReference type="GO" id="GO:0045944">
    <property type="term" value="P:positive regulation of transcription by RNA polymerase II"/>
    <property type="evidence" value="ECO:0007669"/>
    <property type="project" value="UniProtKB-ARBA"/>
</dbReference>
<dbReference type="OrthoDB" id="6718656at2759"/>
<feature type="coiled-coil region" evidence="4">
    <location>
        <begin position="286"/>
        <end position="320"/>
    </location>
</feature>
<evidence type="ECO:0000256" key="3">
    <source>
        <dbReference type="PROSITE-ProRule" id="PRU00023"/>
    </source>
</evidence>
<dbReference type="Pfam" id="PF00023">
    <property type="entry name" value="Ank"/>
    <property type="match status" value="1"/>
</dbReference>
<organism evidence="5 6">
    <name type="scientific">Hanseniaspora valbyensis NRRL Y-1626</name>
    <dbReference type="NCBI Taxonomy" id="766949"/>
    <lineage>
        <taxon>Eukaryota</taxon>
        <taxon>Fungi</taxon>
        <taxon>Dikarya</taxon>
        <taxon>Ascomycota</taxon>
        <taxon>Saccharomycotina</taxon>
        <taxon>Saccharomycetes</taxon>
        <taxon>Saccharomycodales</taxon>
        <taxon>Saccharomycodaceae</taxon>
        <taxon>Hanseniaspora</taxon>
    </lineage>
</organism>
<dbReference type="PANTHER" id="PTHR43828">
    <property type="entry name" value="ASPARAGINASE"/>
    <property type="match status" value="1"/>
</dbReference>
<dbReference type="GO" id="GO:0030907">
    <property type="term" value="C:MBF transcription complex"/>
    <property type="evidence" value="ECO:0007669"/>
    <property type="project" value="TreeGrafter"/>
</dbReference>
<gene>
    <name evidence="5" type="ORF">HANVADRAFT_53143</name>
</gene>
<dbReference type="PROSITE" id="PS50297">
    <property type="entry name" value="ANK_REP_REGION"/>
    <property type="match status" value="1"/>
</dbReference>